<evidence type="ECO:0000313" key="2">
    <source>
        <dbReference type="EMBL" id="KIK63394.1"/>
    </source>
</evidence>
<dbReference type="OrthoDB" id="3162794at2759"/>
<gene>
    <name evidence="2" type="ORF">GYMLUDRAFT_466528</name>
</gene>
<feature type="region of interest" description="Disordered" evidence="1">
    <location>
        <begin position="579"/>
        <end position="604"/>
    </location>
</feature>
<feature type="compositionally biased region" description="Low complexity" evidence="1">
    <location>
        <begin position="588"/>
        <end position="597"/>
    </location>
</feature>
<sequence length="728" mass="81914">MSQIQTVPQIALREVASLIATRTDIFNLILTSKAIHDYFLPYLYRDIEVRDLNDALKLIHFLLDNTHIACTVVSLVLRPCYLREYSKKRLAGERDLANAVERLAPHLHNLEKFIWDGIEAPPSQLWASLRAGCPQLKDIGTNIGNDPLDPESELFGFSNLRSFSLTTELHYECLDPKFNRHGEQLPQALWTMIIQRSPNLESLVLGDAGATMRTKRTLIIEPLLHAHWPRLHTLSISRTCFEAARNDSVLDLGLEKAFVAFLEKHRSTLRYFKYRACGTLIFQECNLPLLQYHSCGLPSPHAFPTGHIDSLCEVDLTHEAYCGALALHRVKSYLKCLRMLKNLSIWVDFSENVQEGSYTYDENGVEHHRPVPYDQIKELQELYESCPRGLESLKLLLSTKKEETIYWRDLPVILRRSASGDTNCDIHREGVSRLRRLELKRLEVWKVEKIGDVSQRNAAILVALDEKDQSQTGSTSFRPSWLPRSAMDKIFPTGQTHTQTSPTLSIDSSEPLSLAHPSIETVVLVACFDQWREYKPVRIVQHSTIRVRHETVSMNEPELRPSATRPLVQSFNSSLSKSFAGGAGSGSSRGASTDSAAQSRTSTVITVSGDERPGHWEIFSSLFTKRWEYEITTSLSGRGKGQKFIFESRGQNKKVIGKGAAGDSGSWRRREWKVADIRRDGKRGSGFDAKRWSNFDTSDPIPFASHVVDVNATSESGAVAAAGSSSTP</sequence>
<evidence type="ECO:0000313" key="3">
    <source>
        <dbReference type="Proteomes" id="UP000053593"/>
    </source>
</evidence>
<evidence type="ECO:0000256" key="1">
    <source>
        <dbReference type="SAM" id="MobiDB-lite"/>
    </source>
</evidence>
<dbReference type="HOGENOM" id="CLU_357540_0_0_1"/>
<dbReference type="EMBL" id="KN834764">
    <property type="protein sequence ID" value="KIK63394.1"/>
    <property type="molecule type" value="Genomic_DNA"/>
</dbReference>
<dbReference type="AlphaFoldDB" id="A0A0D0CKG4"/>
<reference evidence="2 3" key="1">
    <citation type="submission" date="2014-04" db="EMBL/GenBank/DDBJ databases">
        <title>Evolutionary Origins and Diversification of the Mycorrhizal Mutualists.</title>
        <authorList>
            <consortium name="DOE Joint Genome Institute"/>
            <consortium name="Mycorrhizal Genomics Consortium"/>
            <person name="Kohler A."/>
            <person name="Kuo A."/>
            <person name="Nagy L.G."/>
            <person name="Floudas D."/>
            <person name="Copeland A."/>
            <person name="Barry K.W."/>
            <person name="Cichocki N."/>
            <person name="Veneault-Fourrey C."/>
            <person name="LaButti K."/>
            <person name="Lindquist E.A."/>
            <person name="Lipzen A."/>
            <person name="Lundell T."/>
            <person name="Morin E."/>
            <person name="Murat C."/>
            <person name="Riley R."/>
            <person name="Ohm R."/>
            <person name="Sun H."/>
            <person name="Tunlid A."/>
            <person name="Henrissat B."/>
            <person name="Grigoriev I.V."/>
            <person name="Hibbett D.S."/>
            <person name="Martin F."/>
        </authorList>
    </citation>
    <scope>NUCLEOTIDE SEQUENCE [LARGE SCALE GENOMIC DNA]</scope>
    <source>
        <strain evidence="2 3">FD-317 M1</strain>
    </source>
</reference>
<name>A0A0D0CKG4_9AGAR</name>
<dbReference type="Proteomes" id="UP000053593">
    <property type="component" value="Unassembled WGS sequence"/>
</dbReference>
<accession>A0A0D0CKG4</accession>
<proteinExistence type="predicted"/>
<keyword evidence="3" id="KW-1185">Reference proteome</keyword>
<organism evidence="2 3">
    <name type="scientific">Collybiopsis luxurians FD-317 M1</name>
    <dbReference type="NCBI Taxonomy" id="944289"/>
    <lineage>
        <taxon>Eukaryota</taxon>
        <taxon>Fungi</taxon>
        <taxon>Dikarya</taxon>
        <taxon>Basidiomycota</taxon>
        <taxon>Agaricomycotina</taxon>
        <taxon>Agaricomycetes</taxon>
        <taxon>Agaricomycetidae</taxon>
        <taxon>Agaricales</taxon>
        <taxon>Marasmiineae</taxon>
        <taxon>Omphalotaceae</taxon>
        <taxon>Collybiopsis</taxon>
        <taxon>Collybiopsis luxurians</taxon>
    </lineage>
</organism>
<protein>
    <submittedName>
        <fullName evidence="2">Uncharacterized protein</fullName>
    </submittedName>
</protein>